<accession>A0A934I215</accession>
<dbReference type="RefSeq" id="WP_198738844.1">
    <property type="nucleotide sequence ID" value="NZ_JAEIOS010000013.1"/>
</dbReference>
<dbReference type="Gene3D" id="3.30.110.70">
    <property type="entry name" value="Hypothetical protein apc22750. Chain B"/>
    <property type="match status" value="1"/>
</dbReference>
<dbReference type="InterPro" id="IPR035439">
    <property type="entry name" value="UPF0145_dom_sf"/>
</dbReference>
<evidence type="ECO:0000313" key="3">
    <source>
        <dbReference type="Proteomes" id="UP000645966"/>
    </source>
</evidence>
<gene>
    <name evidence="2" type="ORF">JDV75_08585</name>
</gene>
<feature type="region of interest" description="Disordered" evidence="1">
    <location>
        <begin position="65"/>
        <end position="120"/>
    </location>
</feature>
<keyword evidence="3" id="KW-1185">Reference proteome</keyword>
<protein>
    <submittedName>
        <fullName evidence="2">Uncharacterized protein</fullName>
    </submittedName>
</protein>
<dbReference type="AlphaFoldDB" id="A0A934I215"/>
<comment type="caution">
    <text evidence="2">The sequence shown here is derived from an EMBL/GenBank/DDBJ whole genome shotgun (WGS) entry which is preliminary data.</text>
</comment>
<name>A0A934I215_9CORY</name>
<dbReference type="SUPFAM" id="SSF117782">
    <property type="entry name" value="YbjQ-like"/>
    <property type="match status" value="1"/>
</dbReference>
<proteinExistence type="predicted"/>
<evidence type="ECO:0000313" key="2">
    <source>
        <dbReference type="EMBL" id="MBI8989815.1"/>
    </source>
</evidence>
<dbReference type="EMBL" id="JAEIOS010000013">
    <property type="protein sequence ID" value="MBI8989815.1"/>
    <property type="molecule type" value="Genomic_DNA"/>
</dbReference>
<sequence>MIITTTDSVAGREIHEYLGVVTGTGYAYTLRSSEDKKAAAALKARGQALDMPREEAAGLRADAIIGLRGSPTPTPVPSGTSRSCSPGPPSGSSEPVGVCAAPPVPLHSAVKRTTNEEHTP</sequence>
<reference evidence="2" key="1">
    <citation type="submission" date="2020-12" db="EMBL/GenBank/DDBJ databases">
        <title>Genome public.</title>
        <authorList>
            <person name="Sun Q."/>
        </authorList>
    </citation>
    <scope>NUCLEOTIDE SEQUENCE</scope>
    <source>
        <strain evidence="2">CCM 8863</strain>
    </source>
</reference>
<evidence type="ECO:0000256" key="1">
    <source>
        <dbReference type="SAM" id="MobiDB-lite"/>
    </source>
</evidence>
<dbReference type="Proteomes" id="UP000645966">
    <property type="component" value="Unassembled WGS sequence"/>
</dbReference>
<organism evidence="2 3">
    <name type="scientific">Corynebacterium meridianum</name>
    <dbReference type="NCBI Taxonomy" id="2765363"/>
    <lineage>
        <taxon>Bacteria</taxon>
        <taxon>Bacillati</taxon>
        <taxon>Actinomycetota</taxon>
        <taxon>Actinomycetes</taxon>
        <taxon>Mycobacteriales</taxon>
        <taxon>Corynebacteriaceae</taxon>
        <taxon>Corynebacterium</taxon>
    </lineage>
</organism>
<feature type="compositionally biased region" description="Low complexity" evidence="1">
    <location>
        <begin position="77"/>
        <end position="97"/>
    </location>
</feature>